<evidence type="ECO:0000313" key="1">
    <source>
        <dbReference type="EMBL" id="MDT0683725.1"/>
    </source>
</evidence>
<gene>
    <name evidence="1" type="ORF">RM543_13620</name>
</gene>
<protein>
    <submittedName>
        <fullName evidence="1">DUF1499 domain-containing protein</fullName>
    </submittedName>
</protein>
<proteinExistence type="predicted"/>
<dbReference type="Pfam" id="PF07386">
    <property type="entry name" value="DUF1499"/>
    <property type="match status" value="1"/>
</dbReference>
<reference evidence="1 2" key="1">
    <citation type="submission" date="2023-09" db="EMBL/GenBank/DDBJ databases">
        <authorList>
            <person name="Rey-Velasco X."/>
        </authorList>
    </citation>
    <scope>NUCLEOTIDE SEQUENCE [LARGE SCALE GENOMIC DNA]</scope>
    <source>
        <strain evidence="1 2">F158</strain>
    </source>
</reference>
<name>A0ABU3DJ24_9RHOB</name>
<sequence length="150" mass="16566">MSLLRPISTAFAVFATFGFAWIRLAPSCEKDWHVDPKDAVAASGRYVVGSQGHVPPLRLSGTPTEILTDLDRIAMSSPDTERLAGSPDEGRITYISRSKVFGFPDYTTVAAESGGDGTLLYVFARLRFGRDDMGVNRRRVRAWLAELQRD</sequence>
<dbReference type="RefSeq" id="WP_311692537.1">
    <property type="nucleotide sequence ID" value="NZ_JAVRHL010000003.1"/>
</dbReference>
<dbReference type="InterPro" id="IPR010865">
    <property type="entry name" value="DUF1499"/>
</dbReference>
<keyword evidence="2" id="KW-1185">Reference proteome</keyword>
<dbReference type="Proteomes" id="UP001265259">
    <property type="component" value="Unassembled WGS sequence"/>
</dbReference>
<accession>A0ABU3DJ24</accession>
<comment type="caution">
    <text evidence="1">The sequence shown here is derived from an EMBL/GenBank/DDBJ whole genome shotgun (WGS) entry which is preliminary data.</text>
</comment>
<evidence type="ECO:0000313" key="2">
    <source>
        <dbReference type="Proteomes" id="UP001265259"/>
    </source>
</evidence>
<dbReference type="EMBL" id="JAVRHL010000003">
    <property type="protein sequence ID" value="MDT0683725.1"/>
    <property type="molecule type" value="Genomic_DNA"/>
</dbReference>
<organism evidence="1 2">
    <name type="scientific">Tropicimonas omnivorans</name>
    <dbReference type="NCBI Taxonomy" id="3075590"/>
    <lineage>
        <taxon>Bacteria</taxon>
        <taxon>Pseudomonadati</taxon>
        <taxon>Pseudomonadota</taxon>
        <taxon>Alphaproteobacteria</taxon>
        <taxon>Rhodobacterales</taxon>
        <taxon>Roseobacteraceae</taxon>
        <taxon>Tropicimonas</taxon>
    </lineage>
</organism>